<accession>A0A8T9MXL6</accession>
<evidence type="ECO:0000313" key="2">
    <source>
        <dbReference type="Proteomes" id="UP000831534"/>
    </source>
</evidence>
<dbReference type="AlphaFoldDB" id="A0A8T9MXL6"/>
<dbReference type="Proteomes" id="UP000831534">
    <property type="component" value="Chromosome"/>
</dbReference>
<organism evidence="1 2">
    <name type="scientific">Conchiformibius kuhniae</name>
    <dbReference type="NCBI Taxonomy" id="211502"/>
    <lineage>
        <taxon>Bacteria</taxon>
        <taxon>Pseudomonadati</taxon>
        <taxon>Pseudomonadota</taxon>
        <taxon>Betaproteobacteria</taxon>
        <taxon>Neisseriales</taxon>
        <taxon>Neisseriaceae</taxon>
        <taxon>Conchiformibius</taxon>
    </lineage>
</organism>
<reference evidence="1" key="1">
    <citation type="submission" date="2021-12" db="EMBL/GenBank/DDBJ databases">
        <authorList>
            <person name="Veyrier F.J."/>
        </authorList>
    </citation>
    <scope>NUCLEOTIDE SEQUENCE</scope>
    <source>
        <strain evidence="1">17694</strain>
    </source>
</reference>
<dbReference type="EMBL" id="CP091521">
    <property type="protein sequence ID" value="UOP05615.1"/>
    <property type="molecule type" value="Genomic_DNA"/>
</dbReference>
<gene>
    <name evidence="1" type="ORF">LVJ77_05935</name>
</gene>
<protein>
    <submittedName>
        <fullName evidence="1">Uncharacterized protein</fullName>
    </submittedName>
</protein>
<reference evidence="1" key="2">
    <citation type="journal article" date="2022" name="Res Sq">
        <title>Evolution of multicellular longitudinally dividing oral cavity symbionts (Neisseriaceae).</title>
        <authorList>
            <person name="Nyongesa S."/>
            <person name="Weber P."/>
            <person name="Bernet E."/>
            <person name="Pullido F."/>
            <person name="Nieckarz M."/>
            <person name="Delaby M."/>
            <person name="Nieves C."/>
            <person name="Viehboeck T."/>
            <person name="Krause N."/>
            <person name="Rivera-Millot A."/>
            <person name="Nakamura A."/>
            <person name="Vischer N."/>
            <person name="VanNieuwenhze M."/>
            <person name="Brun Y."/>
            <person name="Cava F."/>
            <person name="Bulgheresi S."/>
            <person name="Veyrier F."/>
        </authorList>
    </citation>
    <scope>NUCLEOTIDE SEQUENCE</scope>
    <source>
        <strain evidence="1">17694</strain>
    </source>
</reference>
<name>A0A8T9MXL6_9NEIS</name>
<proteinExistence type="predicted"/>
<sequence>MFGGVVPVLLPVDGWLPPVAALPEDVPPAAWLPELPVLLADEEPPALLPVAGGTDGCGFAVCVLCNFLGG</sequence>
<keyword evidence="2" id="KW-1185">Reference proteome</keyword>
<evidence type="ECO:0000313" key="1">
    <source>
        <dbReference type="EMBL" id="UOP05615.1"/>
    </source>
</evidence>